<dbReference type="InterPro" id="IPR010730">
    <property type="entry name" value="HET"/>
</dbReference>
<sequence length="315" mass="36459">MATYKYTPINLEEPSFRLVRLNKGWPSDDIQCEIFHAWRPISTDDHSYETDAGVPYEALSYTWGDTEMKVDIRANGFIMKITTNLYVALQHLRSKTEDRILWIDAICIDQTNQKERGHQVRQMGKIYHDATNVIIWLGKATSTTDFAMKLTEALHTKVIHIRGDWRPSVELWTQWLTGGNTTWTDAKPILSEGYRDLLSRPWFERVWVLQEVANARKATVVCGERTVSARTFALIPSLLKLDVLGNCQAVLDLMPGISRETSWWSEAQDLRTLLIKFQDSKSTDPRDHVYALLGNVRHKRMVHTSEWYSFHMTSI</sequence>
<dbReference type="Proteomes" id="UP000256328">
    <property type="component" value="Unassembled WGS sequence"/>
</dbReference>
<dbReference type="EMBL" id="PDLN01000023">
    <property type="protein sequence ID" value="RDW57364.1"/>
    <property type="molecule type" value="Genomic_DNA"/>
</dbReference>
<protein>
    <recommendedName>
        <fullName evidence="1">Heterokaryon incompatibility domain-containing protein</fullName>
    </recommendedName>
</protein>
<proteinExistence type="predicted"/>
<evidence type="ECO:0000313" key="3">
    <source>
        <dbReference type="Proteomes" id="UP000256328"/>
    </source>
</evidence>
<evidence type="ECO:0000313" key="2">
    <source>
        <dbReference type="EMBL" id="RDW57364.1"/>
    </source>
</evidence>
<accession>A0A3D8Q7G4</accession>
<organism evidence="2 3">
    <name type="scientific">Coleophoma crateriformis</name>
    <dbReference type="NCBI Taxonomy" id="565419"/>
    <lineage>
        <taxon>Eukaryota</taxon>
        <taxon>Fungi</taxon>
        <taxon>Dikarya</taxon>
        <taxon>Ascomycota</taxon>
        <taxon>Pezizomycotina</taxon>
        <taxon>Leotiomycetes</taxon>
        <taxon>Helotiales</taxon>
        <taxon>Dermateaceae</taxon>
        <taxon>Coleophoma</taxon>
    </lineage>
</organism>
<reference evidence="2 3" key="1">
    <citation type="journal article" date="2018" name="IMA Fungus">
        <title>IMA Genome-F 9: Draft genome sequence of Annulohypoxylon stygium, Aspergillus mulundensis, Berkeleyomyces basicola (syn. Thielaviopsis basicola), Ceratocystis smalleyi, two Cercospora beticola strains, Coleophoma cylindrospora, Fusarium fracticaudum, Phialophora cf. hyalina, and Morchella septimelata.</title>
        <authorList>
            <person name="Wingfield B.D."/>
            <person name="Bills G.F."/>
            <person name="Dong Y."/>
            <person name="Huang W."/>
            <person name="Nel W.J."/>
            <person name="Swalarsk-Parry B.S."/>
            <person name="Vaghefi N."/>
            <person name="Wilken P.M."/>
            <person name="An Z."/>
            <person name="de Beer Z.W."/>
            <person name="De Vos L."/>
            <person name="Chen L."/>
            <person name="Duong T.A."/>
            <person name="Gao Y."/>
            <person name="Hammerbacher A."/>
            <person name="Kikkert J.R."/>
            <person name="Li Y."/>
            <person name="Li H."/>
            <person name="Li K."/>
            <person name="Li Q."/>
            <person name="Liu X."/>
            <person name="Ma X."/>
            <person name="Naidoo K."/>
            <person name="Pethybridge S.J."/>
            <person name="Sun J."/>
            <person name="Steenkamp E.T."/>
            <person name="van der Nest M.A."/>
            <person name="van Wyk S."/>
            <person name="Wingfield M.J."/>
            <person name="Xiong C."/>
            <person name="Yue Q."/>
            <person name="Zhang X."/>
        </authorList>
    </citation>
    <scope>NUCLEOTIDE SEQUENCE [LARGE SCALE GENOMIC DNA]</scope>
    <source>
        <strain evidence="2 3">BP5796</strain>
    </source>
</reference>
<keyword evidence="3" id="KW-1185">Reference proteome</keyword>
<dbReference type="InterPro" id="IPR052895">
    <property type="entry name" value="HetReg/Transcr_Mod"/>
</dbReference>
<dbReference type="PANTHER" id="PTHR24148:SF78">
    <property type="entry name" value="HETEROKARYON INCOMPATIBILITY DOMAIN-CONTAINING PROTEIN"/>
    <property type="match status" value="1"/>
</dbReference>
<dbReference type="OrthoDB" id="194358at2759"/>
<dbReference type="AlphaFoldDB" id="A0A3D8Q7G4"/>
<gene>
    <name evidence="2" type="ORF">BP5796_12814</name>
</gene>
<name>A0A3D8Q7G4_9HELO</name>
<dbReference type="PANTHER" id="PTHR24148">
    <property type="entry name" value="ANKYRIN REPEAT DOMAIN-CONTAINING PROTEIN 39 HOMOLOG-RELATED"/>
    <property type="match status" value="1"/>
</dbReference>
<feature type="domain" description="Heterokaryon incompatibility" evidence="1">
    <location>
        <begin position="56"/>
        <end position="211"/>
    </location>
</feature>
<comment type="caution">
    <text evidence="2">The sequence shown here is derived from an EMBL/GenBank/DDBJ whole genome shotgun (WGS) entry which is preliminary data.</text>
</comment>
<dbReference type="Pfam" id="PF06985">
    <property type="entry name" value="HET"/>
    <property type="match status" value="1"/>
</dbReference>
<evidence type="ECO:0000259" key="1">
    <source>
        <dbReference type="Pfam" id="PF06985"/>
    </source>
</evidence>